<keyword evidence="9" id="KW-0902">Two-component regulatory system</keyword>
<evidence type="ECO:0000256" key="2">
    <source>
        <dbReference type="ARBA" id="ARBA00004141"/>
    </source>
</evidence>
<dbReference type="InterPro" id="IPR003594">
    <property type="entry name" value="HATPase_dom"/>
</dbReference>
<keyword evidence="7 14" id="KW-0418">Kinase</keyword>
<protein>
    <recommendedName>
        <fullName evidence="3">histidine kinase</fullName>
        <ecNumber evidence="3">2.7.13.3</ecNumber>
    </recommendedName>
</protein>
<dbReference type="SMART" id="SM00388">
    <property type="entry name" value="HisKA"/>
    <property type="match status" value="1"/>
</dbReference>
<dbReference type="SUPFAM" id="SSF47384">
    <property type="entry name" value="Homodimeric domain of signal transducing histidine kinase"/>
    <property type="match status" value="1"/>
</dbReference>
<feature type="domain" description="HAMP" evidence="13">
    <location>
        <begin position="181"/>
        <end position="234"/>
    </location>
</feature>
<dbReference type="Gene3D" id="1.10.287.130">
    <property type="match status" value="1"/>
</dbReference>
<dbReference type="Proteomes" id="UP000326202">
    <property type="component" value="Chromosome"/>
</dbReference>
<dbReference type="SMART" id="SM00387">
    <property type="entry name" value="HATPase_c"/>
    <property type="match status" value="1"/>
</dbReference>
<feature type="domain" description="Histidine kinase" evidence="12">
    <location>
        <begin position="242"/>
        <end position="449"/>
    </location>
</feature>
<keyword evidence="10 11" id="KW-0472">Membrane</keyword>
<dbReference type="InterPro" id="IPR036890">
    <property type="entry name" value="HATPase_C_sf"/>
</dbReference>
<evidence type="ECO:0000256" key="5">
    <source>
        <dbReference type="ARBA" id="ARBA00022679"/>
    </source>
</evidence>
<dbReference type="InterPro" id="IPR050428">
    <property type="entry name" value="TCS_sensor_his_kinase"/>
</dbReference>
<evidence type="ECO:0000256" key="6">
    <source>
        <dbReference type="ARBA" id="ARBA00022692"/>
    </source>
</evidence>
<dbReference type="Pfam" id="PF00672">
    <property type="entry name" value="HAMP"/>
    <property type="match status" value="1"/>
</dbReference>
<dbReference type="PANTHER" id="PTHR45436:SF15">
    <property type="entry name" value="SENSOR HISTIDINE KINASE CUSS"/>
    <property type="match status" value="1"/>
</dbReference>
<dbReference type="KEGG" id="htq:FRZ44_49040"/>
<dbReference type="Pfam" id="PF00512">
    <property type="entry name" value="HisKA"/>
    <property type="match status" value="1"/>
</dbReference>
<keyword evidence="6 11" id="KW-0812">Transmembrane</keyword>
<dbReference type="SMART" id="SM00304">
    <property type="entry name" value="HAMP"/>
    <property type="match status" value="1"/>
</dbReference>
<comment type="catalytic activity">
    <reaction evidence="1">
        <text>ATP + protein L-histidine = ADP + protein N-phospho-L-histidine.</text>
        <dbReference type="EC" id="2.7.13.3"/>
    </reaction>
</comment>
<dbReference type="PANTHER" id="PTHR45436">
    <property type="entry name" value="SENSOR HISTIDINE KINASE YKOH"/>
    <property type="match status" value="1"/>
</dbReference>
<proteinExistence type="predicted"/>
<dbReference type="PRINTS" id="PR00344">
    <property type="entry name" value="BCTRLSENSOR"/>
</dbReference>
<comment type="subcellular location">
    <subcellularLocation>
        <location evidence="2">Membrane</location>
        <topology evidence="2">Multi-pass membrane protein</topology>
    </subcellularLocation>
</comment>
<dbReference type="OrthoDB" id="8673316at2"/>
<dbReference type="InterPro" id="IPR003660">
    <property type="entry name" value="HAMP_dom"/>
</dbReference>
<dbReference type="CDD" id="cd00082">
    <property type="entry name" value="HisKA"/>
    <property type="match status" value="1"/>
</dbReference>
<evidence type="ECO:0000259" key="13">
    <source>
        <dbReference type="PROSITE" id="PS50885"/>
    </source>
</evidence>
<dbReference type="PROSITE" id="PS50109">
    <property type="entry name" value="HIS_KIN"/>
    <property type="match status" value="1"/>
</dbReference>
<dbReference type="InterPro" id="IPR036097">
    <property type="entry name" value="HisK_dim/P_sf"/>
</dbReference>
<dbReference type="GO" id="GO:0000155">
    <property type="term" value="F:phosphorelay sensor kinase activity"/>
    <property type="evidence" value="ECO:0007669"/>
    <property type="project" value="InterPro"/>
</dbReference>
<accession>A0A5J6MQG7</accession>
<evidence type="ECO:0000256" key="9">
    <source>
        <dbReference type="ARBA" id="ARBA00023012"/>
    </source>
</evidence>
<keyword evidence="15" id="KW-1185">Reference proteome</keyword>
<evidence type="ECO:0000256" key="11">
    <source>
        <dbReference type="SAM" id="Phobius"/>
    </source>
</evidence>
<evidence type="ECO:0000256" key="8">
    <source>
        <dbReference type="ARBA" id="ARBA00022989"/>
    </source>
</evidence>
<gene>
    <name evidence="14" type="ORF">FRZ44_49040</name>
</gene>
<dbReference type="CDD" id="cd00075">
    <property type="entry name" value="HATPase"/>
    <property type="match status" value="1"/>
</dbReference>
<evidence type="ECO:0000313" key="15">
    <source>
        <dbReference type="Proteomes" id="UP000326202"/>
    </source>
</evidence>
<feature type="transmembrane region" description="Helical" evidence="11">
    <location>
        <begin position="161"/>
        <end position="180"/>
    </location>
</feature>
<dbReference type="EMBL" id="CP042906">
    <property type="protein sequence ID" value="QEX19589.1"/>
    <property type="molecule type" value="Genomic_DNA"/>
</dbReference>
<evidence type="ECO:0000256" key="4">
    <source>
        <dbReference type="ARBA" id="ARBA00022553"/>
    </source>
</evidence>
<dbReference type="SUPFAM" id="SSF55874">
    <property type="entry name" value="ATPase domain of HSP90 chaperone/DNA topoisomerase II/histidine kinase"/>
    <property type="match status" value="1"/>
</dbReference>
<dbReference type="InterPro" id="IPR005467">
    <property type="entry name" value="His_kinase_dom"/>
</dbReference>
<dbReference type="PROSITE" id="PS50885">
    <property type="entry name" value="HAMP"/>
    <property type="match status" value="1"/>
</dbReference>
<evidence type="ECO:0000256" key="10">
    <source>
        <dbReference type="ARBA" id="ARBA00023136"/>
    </source>
</evidence>
<keyword evidence="4" id="KW-0597">Phosphoprotein</keyword>
<dbReference type="InterPro" id="IPR004358">
    <property type="entry name" value="Sig_transdc_His_kin-like_C"/>
</dbReference>
<evidence type="ECO:0000256" key="7">
    <source>
        <dbReference type="ARBA" id="ARBA00022777"/>
    </source>
</evidence>
<keyword evidence="5" id="KW-0808">Transferase</keyword>
<evidence type="ECO:0000256" key="3">
    <source>
        <dbReference type="ARBA" id="ARBA00012438"/>
    </source>
</evidence>
<evidence type="ECO:0000313" key="14">
    <source>
        <dbReference type="EMBL" id="QEX19589.1"/>
    </source>
</evidence>
<dbReference type="Gene3D" id="3.30.565.10">
    <property type="entry name" value="Histidine kinase-like ATPase, C-terminal domain"/>
    <property type="match status" value="1"/>
</dbReference>
<evidence type="ECO:0000256" key="1">
    <source>
        <dbReference type="ARBA" id="ARBA00000085"/>
    </source>
</evidence>
<dbReference type="EC" id="2.7.13.3" evidence="3"/>
<feature type="transmembrane region" description="Helical" evidence="11">
    <location>
        <begin position="23"/>
        <end position="44"/>
    </location>
</feature>
<organism evidence="14 15">
    <name type="scientific">Hypericibacter terrae</name>
    <dbReference type="NCBI Taxonomy" id="2602015"/>
    <lineage>
        <taxon>Bacteria</taxon>
        <taxon>Pseudomonadati</taxon>
        <taxon>Pseudomonadota</taxon>
        <taxon>Alphaproteobacteria</taxon>
        <taxon>Rhodospirillales</taxon>
        <taxon>Dongiaceae</taxon>
        <taxon>Hypericibacter</taxon>
    </lineage>
</organism>
<name>A0A5J6MQG7_9PROT</name>
<dbReference type="GO" id="GO:0005886">
    <property type="term" value="C:plasma membrane"/>
    <property type="evidence" value="ECO:0007669"/>
    <property type="project" value="TreeGrafter"/>
</dbReference>
<dbReference type="AlphaFoldDB" id="A0A5J6MQG7"/>
<evidence type="ECO:0000259" key="12">
    <source>
        <dbReference type="PROSITE" id="PS50109"/>
    </source>
</evidence>
<dbReference type="RefSeq" id="WP_151179644.1">
    <property type="nucleotide sequence ID" value="NZ_CP042906.1"/>
</dbReference>
<sequence>MTLPEPLPPPAARRSTASMASRLGWRLGGLFVVAFLVAGLLPYINSRDDRTEVTAETLQADMRSLAQSIARETDGRIAVGLPPDLHFAYRVRDGAGTVLAASPDWEGLQKAVPPDSGPELEVSVLSGRFDTPSGPLLLDVMLNHHAPTLLDGIVNEWGDEILPLLLPVLAAALLIGVWTIRRSLAPLARVADAAASITPRETGVRLPGDDLPSELVPLVTAVNDALDRLAEGFRHQREFAADAAHELRTPLAVLSAHIETLPDKAAVASLKQDLAGMRRLVDQMLAVAELDAQPLHVGDELDLSALAVELATAMAPLCLAQHRDLSVIGAEKPVRAHGDAAALRRALRNLVENAIAHTPEHAAVEIQVSDATPGRGPSLTVRDAGPGFAPADRARVTQRFYRGRRAKGPGAGLGLAIVARIMAVHGGELEIGEVRGGGAAVSLRLPPLP</sequence>
<reference evidence="14 15" key="1">
    <citation type="submission" date="2019-08" db="EMBL/GenBank/DDBJ databases">
        <title>Hyperibacter terrae gen. nov., sp. nov. and Hyperibacter viscosus sp. nov., two new members in the family Rhodospirillaceae isolated from the rhizosphere of Hypericum perforatum.</title>
        <authorList>
            <person name="Noviana Z."/>
        </authorList>
    </citation>
    <scope>NUCLEOTIDE SEQUENCE [LARGE SCALE GENOMIC DNA]</scope>
    <source>
        <strain evidence="14 15">R5913</strain>
    </source>
</reference>
<dbReference type="Pfam" id="PF02518">
    <property type="entry name" value="HATPase_c"/>
    <property type="match status" value="1"/>
</dbReference>
<keyword evidence="8 11" id="KW-1133">Transmembrane helix</keyword>
<dbReference type="InterPro" id="IPR003661">
    <property type="entry name" value="HisK_dim/P_dom"/>
</dbReference>